<evidence type="ECO:0000256" key="2">
    <source>
        <dbReference type="SAM" id="Phobius"/>
    </source>
</evidence>
<evidence type="ECO:0000313" key="3">
    <source>
        <dbReference type="EMBL" id="NDV01476.1"/>
    </source>
</evidence>
<dbReference type="Proteomes" id="UP000474757">
    <property type="component" value="Unassembled WGS sequence"/>
</dbReference>
<comment type="caution">
    <text evidence="3">The sequence shown here is derived from an EMBL/GenBank/DDBJ whole genome shotgun (WGS) entry which is preliminary data.</text>
</comment>
<proteinExistence type="predicted"/>
<evidence type="ECO:0000256" key="1">
    <source>
        <dbReference type="SAM" id="MobiDB-lite"/>
    </source>
</evidence>
<dbReference type="AlphaFoldDB" id="A0A6B2K486"/>
<keyword evidence="4" id="KW-1185">Reference proteome</keyword>
<dbReference type="RefSeq" id="WP_163893461.1">
    <property type="nucleotide sequence ID" value="NZ_JAAFYS010000002.1"/>
</dbReference>
<gene>
    <name evidence="3" type="ORF">GZA08_10915</name>
</gene>
<keyword evidence="2" id="KW-0472">Membrane</keyword>
<feature type="transmembrane region" description="Helical" evidence="2">
    <location>
        <begin position="38"/>
        <end position="59"/>
    </location>
</feature>
<sequence>MTNRAAKRRCRSACHGAGFAGGVIFALLLGLGPAAWSSAILLGLGVAVLLAGMLNLLFCRSAGATPPVRGSNTGRPMETGAPMGEVEARLEAERLQEQEEERRDG</sequence>
<name>A0A6B2K486_9RHOB</name>
<dbReference type="EMBL" id="JAAGAB010000002">
    <property type="protein sequence ID" value="NDV01476.1"/>
    <property type="molecule type" value="Genomic_DNA"/>
</dbReference>
<accession>A0A6B2K486</accession>
<reference evidence="3 4" key="1">
    <citation type="submission" date="2020-02" db="EMBL/GenBank/DDBJ databases">
        <title>Pseudoroseicyclus tamarix, sp. nov., isolated from offshore sediment of a Tamarix chinensis forest.</title>
        <authorList>
            <person name="Gai Y."/>
        </authorList>
    </citation>
    <scope>NUCLEOTIDE SEQUENCE [LARGE SCALE GENOMIC DNA]</scope>
    <source>
        <strain evidence="3 4">CLL3-39</strain>
    </source>
</reference>
<keyword evidence="2" id="KW-1133">Transmembrane helix</keyword>
<keyword evidence="2" id="KW-0812">Transmembrane</keyword>
<protein>
    <submittedName>
        <fullName evidence="3">Uncharacterized protein</fullName>
    </submittedName>
</protein>
<evidence type="ECO:0000313" key="4">
    <source>
        <dbReference type="Proteomes" id="UP000474757"/>
    </source>
</evidence>
<organism evidence="3 4">
    <name type="scientific">Pseudoroseicyclus tamaricis</name>
    <dbReference type="NCBI Taxonomy" id="2705421"/>
    <lineage>
        <taxon>Bacteria</taxon>
        <taxon>Pseudomonadati</taxon>
        <taxon>Pseudomonadota</taxon>
        <taxon>Alphaproteobacteria</taxon>
        <taxon>Rhodobacterales</taxon>
        <taxon>Paracoccaceae</taxon>
        <taxon>Pseudoroseicyclus</taxon>
    </lineage>
</organism>
<feature type="region of interest" description="Disordered" evidence="1">
    <location>
        <begin position="63"/>
        <end position="85"/>
    </location>
</feature>
<feature type="transmembrane region" description="Helical" evidence="2">
    <location>
        <begin position="12"/>
        <end position="32"/>
    </location>
</feature>